<proteinExistence type="predicted"/>
<dbReference type="GO" id="GO:0016491">
    <property type="term" value="F:oxidoreductase activity"/>
    <property type="evidence" value="ECO:0007669"/>
    <property type="project" value="UniProtKB-KW"/>
</dbReference>
<keyword evidence="5" id="KW-1185">Reference proteome</keyword>
<dbReference type="Proteomes" id="UP000422108">
    <property type="component" value="Chromosome"/>
</dbReference>
<protein>
    <submittedName>
        <fullName evidence="4">D-amino-acid dehydrogenase</fullName>
    </submittedName>
</protein>
<dbReference type="Gene3D" id="3.50.50.60">
    <property type="entry name" value="FAD/NAD(P)-binding domain"/>
    <property type="match status" value="2"/>
</dbReference>
<feature type="transmembrane region" description="Helical" evidence="2">
    <location>
        <begin position="12"/>
        <end position="28"/>
    </location>
</feature>
<evidence type="ECO:0000256" key="2">
    <source>
        <dbReference type="SAM" id="Phobius"/>
    </source>
</evidence>
<keyword evidence="1" id="KW-0560">Oxidoreductase</keyword>
<dbReference type="PANTHER" id="PTHR13847">
    <property type="entry name" value="SARCOSINE DEHYDROGENASE-RELATED"/>
    <property type="match status" value="1"/>
</dbReference>
<dbReference type="InterPro" id="IPR006076">
    <property type="entry name" value="FAD-dep_OxRdtase"/>
</dbReference>
<evidence type="ECO:0000259" key="3">
    <source>
        <dbReference type="Pfam" id="PF01266"/>
    </source>
</evidence>
<keyword evidence="2" id="KW-1133">Transmembrane helix</keyword>
<dbReference type="EMBL" id="AP021879">
    <property type="protein sequence ID" value="BBO93266.1"/>
    <property type="molecule type" value="Genomic_DNA"/>
</dbReference>
<dbReference type="PANTHER" id="PTHR13847:SF289">
    <property type="entry name" value="GLYCINE OXIDASE"/>
    <property type="match status" value="1"/>
</dbReference>
<evidence type="ECO:0000313" key="5">
    <source>
        <dbReference type="Proteomes" id="UP000422108"/>
    </source>
</evidence>
<evidence type="ECO:0000313" key="4">
    <source>
        <dbReference type="EMBL" id="BBO93266.1"/>
    </source>
</evidence>
<feature type="domain" description="FAD dependent oxidoreductase" evidence="3">
    <location>
        <begin position="10"/>
        <end position="401"/>
    </location>
</feature>
<dbReference type="Pfam" id="PF01266">
    <property type="entry name" value="DAO"/>
    <property type="match status" value="1"/>
</dbReference>
<keyword evidence="2" id="KW-0472">Membrane</keyword>
<gene>
    <name evidence="4" type="primary">dadA</name>
    <name evidence="4" type="ORF">DSCOOX_64460</name>
</gene>
<name>A0A5K8AL91_9BACT</name>
<organism evidence="4 5">
    <name type="scientific">Desulfosarcina ovata subsp. ovata</name>
    <dbReference type="NCBI Taxonomy" id="2752305"/>
    <lineage>
        <taxon>Bacteria</taxon>
        <taxon>Pseudomonadati</taxon>
        <taxon>Thermodesulfobacteriota</taxon>
        <taxon>Desulfobacteria</taxon>
        <taxon>Desulfobacterales</taxon>
        <taxon>Desulfosarcinaceae</taxon>
        <taxon>Desulfosarcina</taxon>
    </lineage>
</organism>
<reference evidence="4 5" key="1">
    <citation type="submission" date="2019-11" db="EMBL/GenBank/DDBJ databases">
        <title>Comparative genomics of hydrocarbon-degrading Desulfosarcina strains.</title>
        <authorList>
            <person name="Watanabe M."/>
            <person name="Kojima H."/>
            <person name="Fukui M."/>
        </authorList>
    </citation>
    <scope>NUCLEOTIDE SEQUENCE [LARGE SCALE GENOMIC DNA]</scope>
    <source>
        <strain evidence="5">oXyS1</strain>
    </source>
</reference>
<dbReference type="SUPFAM" id="SSF51905">
    <property type="entry name" value="FAD/NAD(P)-binding domain"/>
    <property type="match status" value="1"/>
</dbReference>
<dbReference type="PROSITE" id="PS51257">
    <property type="entry name" value="PROKAR_LIPOPROTEIN"/>
    <property type="match status" value="1"/>
</dbReference>
<dbReference type="AlphaFoldDB" id="A0A5K8AL91"/>
<dbReference type="RefSeq" id="WP_155313876.1">
    <property type="nucleotide sequence ID" value="NZ_AP021879.1"/>
</dbReference>
<accession>A0A5K8AL91</accession>
<dbReference type="Gene3D" id="3.30.9.10">
    <property type="entry name" value="D-Amino Acid Oxidase, subunit A, domain 2"/>
    <property type="match status" value="1"/>
</dbReference>
<dbReference type="SUPFAM" id="SSF54373">
    <property type="entry name" value="FAD-linked reductases, C-terminal domain"/>
    <property type="match status" value="1"/>
</dbReference>
<keyword evidence="2" id="KW-0812">Transmembrane</keyword>
<dbReference type="GO" id="GO:0005737">
    <property type="term" value="C:cytoplasm"/>
    <property type="evidence" value="ECO:0007669"/>
    <property type="project" value="TreeGrafter"/>
</dbReference>
<dbReference type="InterPro" id="IPR036188">
    <property type="entry name" value="FAD/NAD-bd_sf"/>
</dbReference>
<evidence type="ECO:0000256" key="1">
    <source>
        <dbReference type="ARBA" id="ARBA00023002"/>
    </source>
</evidence>
<sequence>MSLQNSRHSDVLVIGGGVIGLACAYYLVRDGRSVRIIEQDTVSAGASHGNCGLLFVSDLPPLCVPGAIRHELIRTLRGTSPLTIKPHFDLSLALWLLRFAAHCHSRQRDHAIRARNSILRASATLFGTLFEDERLECDFERRGVLIAFTDPATMEGYQATNRLLAPFGLAARFHDRRSVRTLEPALSDRVCGGWYHPADSHLRPERLVHSWGQAVQQRGGMIEEDCSLQQFETRKDKVTAVITTRGRFTADRFVLAAGAWTPAMARQLGLRIPVQPGKGYSITMQRPAACPTRPCYLYERNMVVTPWKSGYRLGGTMEFSGFDDTLNPRRLANLETSAAIYLKTPVGRPVTEQWTGLRPMCVDDLPIIDRMPDRNNLYIATGHGMLGISTATGTGRLMADMVAGKRPSFDPAPFSIRRFARLG</sequence>